<dbReference type="EMBL" id="SRPY01001164">
    <property type="protein sequence ID" value="KAG5914150.1"/>
    <property type="molecule type" value="Genomic_DNA"/>
</dbReference>
<organism evidence="2 3">
    <name type="scientific">Claviceps africana</name>
    <dbReference type="NCBI Taxonomy" id="83212"/>
    <lineage>
        <taxon>Eukaryota</taxon>
        <taxon>Fungi</taxon>
        <taxon>Dikarya</taxon>
        <taxon>Ascomycota</taxon>
        <taxon>Pezizomycotina</taxon>
        <taxon>Sordariomycetes</taxon>
        <taxon>Hypocreomycetidae</taxon>
        <taxon>Hypocreales</taxon>
        <taxon>Clavicipitaceae</taxon>
        <taxon>Claviceps</taxon>
    </lineage>
</organism>
<dbReference type="GO" id="GO:0005730">
    <property type="term" value="C:nucleolus"/>
    <property type="evidence" value="ECO:0007669"/>
    <property type="project" value="TreeGrafter"/>
</dbReference>
<evidence type="ECO:0000259" key="1">
    <source>
        <dbReference type="Pfam" id="PF10441"/>
    </source>
</evidence>
<dbReference type="OrthoDB" id="160374at2759"/>
<proteinExistence type="predicted"/>
<keyword evidence="3" id="KW-1185">Reference proteome</keyword>
<sequence length="72" mass="8183">MYLLLVHYVKLQLEASLPPPVREALDPAMDSIFAITTPEGRKILNDAMDASGRALLKEMYRRYVKFGKWSGV</sequence>
<dbReference type="Proteomes" id="UP000811619">
    <property type="component" value="Unassembled WGS sequence"/>
</dbReference>
<evidence type="ECO:0000313" key="2">
    <source>
        <dbReference type="EMBL" id="KAG5914150.1"/>
    </source>
</evidence>
<comment type="caution">
    <text evidence="2">The sequence shown here is derived from an EMBL/GenBank/DDBJ whole genome shotgun (WGS) entry which is preliminary data.</text>
</comment>
<dbReference type="PANTHER" id="PTHR15682">
    <property type="entry name" value="UNHEALTHY RIBOSOME BIOGENESIS PROTEIN 2 HOMOLOG"/>
    <property type="match status" value="1"/>
</dbReference>
<accession>A0A8K0IZU1</accession>
<dbReference type="InterPro" id="IPR052609">
    <property type="entry name" value="Ribosome_Biogenesis_Reg"/>
</dbReference>
<dbReference type="GO" id="GO:0042254">
    <property type="term" value="P:ribosome biogenesis"/>
    <property type="evidence" value="ECO:0007669"/>
    <property type="project" value="TreeGrafter"/>
</dbReference>
<feature type="domain" description="Nucleolar 27S pre-rRNA processing Urb2/Npa2 C-terminal" evidence="1">
    <location>
        <begin position="1"/>
        <end position="71"/>
    </location>
</feature>
<dbReference type="InterPro" id="IPR018849">
    <property type="entry name" value="Urb2/Npa2_C"/>
</dbReference>
<dbReference type="AlphaFoldDB" id="A0A8K0IZU1"/>
<name>A0A8K0IZU1_9HYPO</name>
<evidence type="ECO:0000313" key="3">
    <source>
        <dbReference type="Proteomes" id="UP000811619"/>
    </source>
</evidence>
<protein>
    <recommendedName>
        <fullName evidence="1">Nucleolar 27S pre-rRNA processing Urb2/Npa2 C-terminal domain-containing protein</fullName>
    </recommendedName>
</protein>
<reference evidence="2" key="1">
    <citation type="journal article" date="2020" name="bioRxiv">
        <title>Whole genome comparisons of ergot fungi reveals the divergence and evolution of species within the genus Claviceps are the result of varying mechanisms driving genome evolution and host range expansion.</title>
        <authorList>
            <person name="Wyka S.A."/>
            <person name="Mondo S.J."/>
            <person name="Liu M."/>
            <person name="Dettman J."/>
            <person name="Nalam V."/>
            <person name="Broders K.D."/>
        </authorList>
    </citation>
    <scope>NUCLEOTIDE SEQUENCE</scope>
    <source>
        <strain evidence="2">CCC 489</strain>
    </source>
</reference>
<gene>
    <name evidence="2" type="ORF">E4U42_000659</name>
</gene>
<dbReference type="Pfam" id="PF10441">
    <property type="entry name" value="Urb2"/>
    <property type="match status" value="1"/>
</dbReference>
<dbReference type="PANTHER" id="PTHR15682:SF2">
    <property type="entry name" value="UNHEALTHY RIBOSOME BIOGENESIS PROTEIN 2 HOMOLOG"/>
    <property type="match status" value="1"/>
</dbReference>